<dbReference type="Proteomes" id="UP000324738">
    <property type="component" value="Unassembled WGS sequence"/>
</dbReference>
<evidence type="ECO:0000313" key="3">
    <source>
        <dbReference type="Proteomes" id="UP000324738"/>
    </source>
</evidence>
<proteinExistence type="predicted"/>
<dbReference type="Pfam" id="PF01344">
    <property type="entry name" value="Kelch_1"/>
    <property type="match status" value="2"/>
</dbReference>
<keyword evidence="3" id="KW-1185">Reference proteome</keyword>
<dbReference type="InterPro" id="IPR006652">
    <property type="entry name" value="Kelch_1"/>
</dbReference>
<evidence type="ECO:0008006" key="4">
    <source>
        <dbReference type="Google" id="ProtNLM"/>
    </source>
</evidence>
<dbReference type="InterPro" id="IPR052392">
    <property type="entry name" value="Kelch-BTB_domain-containing"/>
</dbReference>
<dbReference type="PANTHER" id="PTHR46375:SF3">
    <property type="entry name" value="KELCH REPEAT AND BTB DOMAIN-CONTAINING PROTEIN 13"/>
    <property type="match status" value="1"/>
</dbReference>
<name>A0A5B0DVU1_9HYPH</name>
<dbReference type="AlphaFoldDB" id="A0A5B0DVU1"/>
<dbReference type="InterPro" id="IPR015915">
    <property type="entry name" value="Kelch-typ_b-propeller"/>
</dbReference>
<gene>
    <name evidence="2" type="ORF">FPY71_10365</name>
</gene>
<dbReference type="RefSeq" id="WP_149300177.1">
    <property type="nucleotide sequence ID" value="NZ_VTWH01000002.1"/>
</dbReference>
<dbReference type="SUPFAM" id="SSF117281">
    <property type="entry name" value="Kelch motif"/>
    <property type="match status" value="2"/>
</dbReference>
<organism evidence="2 3">
    <name type="scientific">Aureimonas fodinaquatilis</name>
    <dbReference type="NCBI Taxonomy" id="2565783"/>
    <lineage>
        <taxon>Bacteria</taxon>
        <taxon>Pseudomonadati</taxon>
        <taxon>Pseudomonadota</taxon>
        <taxon>Alphaproteobacteria</taxon>
        <taxon>Hyphomicrobiales</taxon>
        <taxon>Aurantimonadaceae</taxon>
        <taxon>Aureimonas</taxon>
    </lineage>
</organism>
<evidence type="ECO:0000256" key="1">
    <source>
        <dbReference type="SAM" id="SignalP"/>
    </source>
</evidence>
<feature type="chain" id="PRO_5022894213" description="Galactose oxidase" evidence="1">
    <location>
        <begin position="34"/>
        <end position="349"/>
    </location>
</feature>
<dbReference type="EMBL" id="VTWH01000002">
    <property type="protein sequence ID" value="KAA0970864.1"/>
    <property type="molecule type" value="Genomic_DNA"/>
</dbReference>
<dbReference type="Gene3D" id="2.120.10.80">
    <property type="entry name" value="Kelch-type beta propeller"/>
    <property type="match status" value="2"/>
</dbReference>
<dbReference type="PANTHER" id="PTHR46375">
    <property type="entry name" value="KELCH REPEAT AND BTB DOMAIN-CONTAINING PROTEIN 13-RELATED"/>
    <property type="match status" value="1"/>
</dbReference>
<sequence>MKIDFPRYVPGVHFRSLAILCASLLVTTAAASAEVTWEPRTPADVKRSQVGVASDNERIYALAGTMEVEGADPQWASTLNMSYNPETDSWTELTPLPQPLTHVGAAYLDGRIYAVGGFTNIIHMNPTNAAFVYDIATDTWFGIPAISHPRGSVSVVAAGGKIHAIAGRHSRETAELPLPFAETPMLQGIGTDSSHQIFDPATGQWASAGNLPGPARDHLAAVELDGKIHVIGGRLDGYDENVDRHDVYDPATQLWAEAAPLPAPRSAGAATVVDGKIIYAGGECGADNLAFADAYIYDAESDEWTTVTSLPEARHGNGAATVAGEAYFMAGGPQCGDSISNEILAVSIE</sequence>
<dbReference type="SMART" id="SM00612">
    <property type="entry name" value="Kelch"/>
    <property type="match status" value="4"/>
</dbReference>
<keyword evidence="1" id="KW-0732">Signal</keyword>
<comment type="caution">
    <text evidence="2">The sequence shown here is derived from an EMBL/GenBank/DDBJ whole genome shotgun (WGS) entry which is preliminary data.</text>
</comment>
<feature type="signal peptide" evidence="1">
    <location>
        <begin position="1"/>
        <end position="33"/>
    </location>
</feature>
<dbReference type="Pfam" id="PF24681">
    <property type="entry name" value="Kelch_KLHDC2_KLHL20_DRC7"/>
    <property type="match status" value="1"/>
</dbReference>
<protein>
    <recommendedName>
        <fullName evidence="4">Galactose oxidase</fullName>
    </recommendedName>
</protein>
<accession>A0A5B0DVU1</accession>
<reference evidence="2 3" key="1">
    <citation type="submission" date="2019-08" db="EMBL/GenBank/DDBJ databases">
        <title>Aureimonas fodiniaquatilis sp. nov., isolated from a coal mine wastewater.</title>
        <authorList>
            <person name="Kim W."/>
        </authorList>
    </citation>
    <scope>NUCLEOTIDE SEQUENCE [LARGE SCALE GENOMIC DNA]</scope>
    <source>
        <strain evidence="2 3">CAU 1482</strain>
    </source>
</reference>
<evidence type="ECO:0000313" key="2">
    <source>
        <dbReference type="EMBL" id="KAA0970864.1"/>
    </source>
</evidence>
<dbReference type="OrthoDB" id="9769308at2"/>